<accession>A0ABT8K225</accession>
<keyword evidence="3" id="KW-1185">Reference proteome</keyword>
<dbReference type="EMBL" id="JAROCG010000001">
    <property type="protein sequence ID" value="MDN4611466.1"/>
    <property type="molecule type" value="Genomic_DNA"/>
</dbReference>
<protein>
    <submittedName>
        <fullName evidence="2">Uncharacterized protein</fullName>
    </submittedName>
</protein>
<gene>
    <name evidence="2" type="ORF">P5G52_11395</name>
</gene>
<reference evidence="2" key="1">
    <citation type="submission" date="2023-06" db="EMBL/GenBank/DDBJ databases">
        <title>MT1 and MT2 Draft Genomes of Novel Species.</title>
        <authorList>
            <person name="Venkateswaran K."/>
        </authorList>
    </citation>
    <scope>NUCLEOTIDE SEQUENCE</scope>
    <source>
        <strain evidence="2">IIF3SC-B10</strain>
    </source>
</reference>
<sequence>MGWKAALVIALLWAAFAVWVWTTNGALIFVIGAIVLAAGFAVTAVNRKRAVEPR</sequence>
<evidence type="ECO:0000256" key="1">
    <source>
        <dbReference type="SAM" id="Phobius"/>
    </source>
</evidence>
<feature type="transmembrane region" description="Helical" evidence="1">
    <location>
        <begin position="27"/>
        <end position="45"/>
    </location>
</feature>
<keyword evidence="1" id="KW-1133">Transmembrane helix</keyword>
<dbReference type="RefSeq" id="WP_301227453.1">
    <property type="nucleotide sequence ID" value="NZ_JAROCG010000001.1"/>
</dbReference>
<organism evidence="2 3">
    <name type="scientific">Arthrobacter burdickii</name>
    <dbReference type="NCBI Taxonomy" id="3035920"/>
    <lineage>
        <taxon>Bacteria</taxon>
        <taxon>Bacillati</taxon>
        <taxon>Actinomycetota</taxon>
        <taxon>Actinomycetes</taxon>
        <taxon>Micrococcales</taxon>
        <taxon>Micrococcaceae</taxon>
        <taxon>Arthrobacter</taxon>
    </lineage>
</organism>
<evidence type="ECO:0000313" key="3">
    <source>
        <dbReference type="Proteomes" id="UP001174209"/>
    </source>
</evidence>
<keyword evidence="1" id="KW-0812">Transmembrane</keyword>
<keyword evidence="1" id="KW-0472">Membrane</keyword>
<comment type="caution">
    <text evidence="2">The sequence shown here is derived from an EMBL/GenBank/DDBJ whole genome shotgun (WGS) entry which is preliminary data.</text>
</comment>
<proteinExistence type="predicted"/>
<dbReference type="Proteomes" id="UP001174209">
    <property type="component" value="Unassembled WGS sequence"/>
</dbReference>
<name>A0ABT8K225_9MICC</name>
<evidence type="ECO:0000313" key="2">
    <source>
        <dbReference type="EMBL" id="MDN4611466.1"/>
    </source>
</evidence>